<organism evidence="2">
    <name type="scientific">Fusarium oxysporum f. sp. melonis 26406</name>
    <dbReference type="NCBI Taxonomy" id="1089452"/>
    <lineage>
        <taxon>Eukaryota</taxon>
        <taxon>Fungi</taxon>
        <taxon>Dikarya</taxon>
        <taxon>Ascomycota</taxon>
        <taxon>Pezizomycotina</taxon>
        <taxon>Sordariomycetes</taxon>
        <taxon>Hypocreomycetidae</taxon>
        <taxon>Hypocreales</taxon>
        <taxon>Nectriaceae</taxon>
        <taxon>Fusarium</taxon>
        <taxon>Fusarium oxysporum species complex</taxon>
    </lineage>
</organism>
<reference evidence="2" key="2">
    <citation type="submission" date="2014-02" db="EMBL/GenBank/DDBJ databases">
        <title>Annotation of the Genome Sequence of Fusarium oxysporum f. sp. melonis 26406.</title>
        <authorList>
            <consortium name="The Broad Institute Genomics Platform"/>
            <person name="Ma L.-J."/>
            <person name="Corby-Kistler H."/>
            <person name="Broz K."/>
            <person name="Gale L.R."/>
            <person name="Jonkers W."/>
            <person name="O'Donnell K."/>
            <person name="Ploetz R."/>
            <person name="Steinberg C."/>
            <person name="Schwartz D.C."/>
            <person name="VanEtten H."/>
            <person name="Zhou S."/>
            <person name="Young S.K."/>
            <person name="Zeng Q."/>
            <person name="Gargeya S."/>
            <person name="Fitzgerald M."/>
            <person name="Abouelleil A."/>
            <person name="Alvarado L."/>
            <person name="Chapman S.B."/>
            <person name="Gainer-Dewar J."/>
            <person name="Goldberg J."/>
            <person name="Griggs A."/>
            <person name="Gujja S."/>
            <person name="Hansen M."/>
            <person name="Howarth C."/>
            <person name="Imamovic A."/>
            <person name="Ireland A."/>
            <person name="Larimer J."/>
            <person name="McCowan C."/>
            <person name="Murphy C."/>
            <person name="Pearson M."/>
            <person name="Poon T.W."/>
            <person name="Priest M."/>
            <person name="Roberts A."/>
            <person name="Saif S."/>
            <person name="Shea T."/>
            <person name="Sykes S."/>
            <person name="Wortman J."/>
            <person name="Nusbaum C."/>
            <person name="Birren B."/>
        </authorList>
    </citation>
    <scope>NUCLEOTIDE SEQUENCE</scope>
    <source>
        <strain evidence="2">26406</strain>
    </source>
</reference>
<feature type="compositionally biased region" description="Low complexity" evidence="1">
    <location>
        <begin position="48"/>
        <end position="63"/>
    </location>
</feature>
<feature type="region of interest" description="Disordered" evidence="1">
    <location>
        <begin position="23"/>
        <end position="63"/>
    </location>
</feature>
<proteinExistence type="predicted"/>
<evidence type="ECO:0000313" key="2">
    <source>
        <dbReference type="EMBL" id="EXK23235.1"/>
    </source>
</evidence>
<dbReference type="HOGENOM" id="CLU_2399767_0_0_1"/>
<protein>
    <submittedName>
        <fullName evidence="2">Uncharacterized protein</fullName>
    </submittedName>
</protein>
<evidence type="ECO:0000256" key="1">
    <source>
        <dbReference type="SAM" id="MobiDB-lite"/>
    </source>
</evidence>
<dbReference type="VEuPathDB" id="FungiDB:FOMG_19985"/>
<dbReference type="EMBL" id="KI981181">
    <property type="protein sequence ID" value="EXK23235.1"/>
    <property type="molecule type" value="Genomic_DNA"/>
</dbReference>
<name>W9YVN0_FUSOX</name>
<dbReference type="Proteomes" id="UP000030703">
    <property type="component" value="Unassembled WGS sequence"/>
</dbReference>
<sequence length="93" mass="10089">MPYSGAVQVILASSHTIPSRCIRPRATWGPLPAQTDSRDHTASKESGSTPPKSSKSCLPPSHKWPTMPRSLEALTSLLMASAPTFPSRCYFPH</sequence>
<gene>
    <name evidence="2" type="ORF">FOMG_19985</name>
</gene>
<accession>W9YVN0</accession>
<reference evidence="2" key="1">
    <citation type="submission" date="2012-04" db="EMBL/GenBank/DDBJ databases">
        <title>The Genome Sequence of Fusarium oxysporum melonis.</title>
        <authorList>
            <consortium name="The Broad Institute Genome Sequencing Platform"/>
            <person name="Ma L.-J."/>
            <person name="Gale L.R."/>
            <person name="Schwartz D.C."/>
            <person name="Zhou S."/>
            <person name="Corby-Kistler H."/>
            <person name="Young S.K."/>
            <person name="Zeng Q."/>
            <person name="Gargeya S."/>
            <person name="Fitzgerald M."/>
            <person name="Haas B."/>
            <person name="Abouelleil A."/>
            <person name="Alvarado L."/>
            <person name="Arachchi H.M."/>
            <person name="Berlin A."/>
            <person name="Brown A."/>
            <person name="Chapman S.B."/>
            <person name="Chen Z."/>
            <person name="Dunbar C."/>
            <person name="Freedman E."/>
            <person name="Gearin G."/>
            <person name="Goldberg J."/>
            <person name="Griggs A."/>
            <person name="Gujja S."/>
            <person name="Heiman D."/>
            <person name="Howarth C."/>
            <person name="Larson L."/>
            <person name="Lui A."/>
            <person name="MacDonald P.J.P."/>
            <person name="Montmayeur A."/>
            <person name="Murphy C."/>
            <person name="Neiman D."/>
            <person name="Pearson M."/>
            <person name="Priest M."/>
            <person name="Roberts A."/>
            <person name="Saif S."/>
            <person name="Shea T."/>
            <person name="Shenoy N."/>
            <person name="Sisk P."/>
            <person name="Stolte C."/>
            <person name="Sykes S."/>
            <person name="Wortman J."/>
            <person name="Nusbaum C."/>
            <person name="Birren B."/>
        </authorList>
    </citation>
    <scope>NUCLEOTIDE SEQUENCE</scope>
    <source>
        <strain evidence="2">26406</strain>
    </source>
</reference>
<dbReference type="AlphaFoldDB" id="W9YVN0"/>